<gene>
    <name evidence="1" type="ORF">A994_03028</name>
</gene>
<accession>K2R5E3</accession>
<protein>
    <submittedName>
        <fullName evidence="1">Uncharacterized protein</fullName>
    </submittedName>
</protein>
<sequence>MTEHNKQKYSSSMDVMDKNGNLLGAVCVTPSKEIGKRDILLMDEKAGTQSVRSTTELINMLSKKDVPFDERKLVLDFLAERLRFLEQELTINTLKSLNKKNNK</sequence>
<evidence type="ECO:0000313" key="2">
    <source>
        <dbReference type="Proteomes" id="UP000007360"/>
    </source>
</evidence>
<dbReference type="RefSeq" id="WP_004029804.1">
    <property type="nucleotide sequence ID" value="NZ_AMPO01000002.1"/>
</dbReference>
<keyword evidence="2" id="KW-1185">Reference proteome</keyword>
<evidence type="ECO:0000313" key="1">
    <source>
        <dbReference type="EMBL" id="EKF86422.1"/>
    </source>
</evidence>
<dbReference type="PATRIC" id="fig|1204725.3.peg.610"/>
<reference evidence="1 2" key="1">
    <citation type="journal article" date="2012" name="J. Bacteriol.">
        <title>Draft genome sequence of Methanobacterium formicicum DSM 3637, an archaebacterium isolated from the methane producer amoeba Pelomyxa palustris.</title>
        <authorList>
            <person name="Gutierrez G."/>
        </authorList>
    </citation>
    <scope>NUCLEOTIDE SEQUENCE [LARGE SCALE GENOMIC DNA]</scope>
    <source>
        <strain evidence="2">DSM 3637 / PP1</strain>
    </source>
</reference>
<dbReference type="OrthoDB" id="69883at2157"/>
<dbReference type="AlphaFoldDB" id="K2R5E3"/>
<proteinExistence type="predicted"/>
<dbReference type="Proteomes" id="UP000007360">
    <property type="component" value="Unassembled WGS sequence"/>
</dbReference>
<comment type="caution">
    <text evidence="1">The sequence shown here is derived from an EMBL/GenBank/DDBJ whole genome shotgun (WGS) entry which is preliminary data.</text>
</comment>
<dbReference type="EMBL" id="AMPO01000002">
    <property type="protein sequence ID" value="EKF86422.1"/>
    <property type="molecule type" value="Genomic_DNA"/>
</dbReference>
<name>K2R5E3_METFP</name>
<organism evidence="1 2">
    <name type="scientific">Methanobacterium formicicum (strain DSM 3637 / PP1)</name>
    <dbReference type="NCBI Taxonomy" id="1204725"/>
    <lineage>
        <taxon>Archaea</taxon>
        <taxon>Methanobacteriati</taxon>
        <taxon>Methanobacteriota</taxon>
        <taxon>Methanomada group</taxon>
        <taxon>Methanobacteria</taxon>
        <taxon>Methanobacteriales</taxon>
        <taxon>Methanobacteriaceae</taxon>
        <taxon>Methanobacterium</taxon>
    </lineage>
</organism>